<keyword evidence="4 6" id="KW-1133">Transmembrane helix</keyword>
<dbReference type="InterPro" id="IPR005538">
    <property type="entry name" value="LrgA/CidA"/>
</dbReference>
<keyword evidence="5 6" id="KW-0472">Membrane</keyword>
<keyword evidence="3 6" id="KW-0812">Transmembrane</keyword>
<dbReference type="InParanoid" id="A0A146GGL3"/>
<dbReference type="FunCoup" id="A0A146GGL3">
    <property type="interactions" value="72"/>
</dbReference>
<reference evidence="8" key="1">
    <citation type="journal article" date="2017" name="Genome Announc.">
        <title>Draft Genome Sequence of Terrimicrobium sacchariphilum NM-5T, a Facultative Anaerobic Soil Bacterium of the Class Spartobacteria.</title>
        <authorList>
            <person name="Qiu Y.L."/>
            <person name="Tourlousse D.M."/>
            <person name="Matsuura N."/>
            <person name="Ohashi A."/>
            <person name="Sekiguchi Y."/>
        </authorList>
    </citation>
    <scope>NUCLEOTIDE SEQUENCE [LARGE SCALE GENOMIC DNA]</scope>
    <source>
        <strain evidence="8">NM-5</strain>
    </source>
</reference>
<name>A0A146GGL3_TERSA</name>
<feature type="transmembrane region" description="Helical" evidence="6">
    <location>
        <begin position="24"/>
        <end position="41"/>
    </location>
</feature>
<evidence type="ECO:0000256" key="5">
    <source>
        <dbReference type="ARBA" id="ARBA00023136"/>
    </source>
</evidence>
<dbReference type="EMBL" id="BDCO01000003">
    <property type="protein sequence ID" value="GAT35546.1"/>
    <property type="molecule type" value="Genomic_DNA"/>
</dbReference>
<accession>A0A146GGL3</accession>
<evidence type="ECO:0000256" key="3">
    <source>
        <dbReference type="ARBA" id="ARBA00022692"/>
    </source>
</evidence>
<dbReference type="Proteomes" id="UP000076023">
    <property type="component" value="Unassembled WGS sequence"/>
</dbReference>
<keyword evidence="8" id="KW-1185">Reference proteome</keyword>
<feature type="transmembrane region" description="Helical" evidence="6">
    <location>
        <begin position="109"/>
        <end position="132"/>
    </location>
</feature>
<dbReference type="AlphaFoldDB" id="A0A146GGL3"/>
<dbReference type="STRING" id="690879.TSACC_3617"/>
<dbReference type="Pfam" id="PF03788">
    <property type="entry name" value="LrgA"/>
    <property type="match status" value="1"/>
</dbReference>
<feature type="transmembrane region" description="Helical" evidence="6">
    <location>
        <begin position="47"/>
        <end position="68"/>
    </location>
</feature>
<organism evidence="7 8">
    <name type="scientific">Terrimicrobium sacchariphilum</name>
    <dbReference type="NCBI Taxonomy" id="690879"/>
    <lineage>
        <taxon>Bacteria</taxon>
        <taxon>Pseudomonadati</taxon>
        <taxon>Verrucomicrobiota</taxon>
        <taxon>Terrimicrobiia</taxon>
        <taxon>Terrimicrobiales</taxon>
        <taxon>Terrimicrobiaceae</taxon>
        <taxon>Terrimicrobium</taxon>
    </lineage>
</organism>
<proteinExistence type="predicted"/>
<comment type="subcellular location">
    <subcellularLocation>
        <location evidence="1">Cell membrane</location>
        <topology evidence="1">Multi-pass membrane protein</topology>
    </subcellularLocation>
</comment>
<comment type="caution">
    <text evidence="7">The sequence shown here is derived from an EMBL/GenBank/DDBJ whole genome shotgun (WGS) entry which is preliminary data.</text>
</comment>
<feature type="transmembrane region" description="Helical" evidence="6">
    <location>
        <begin position="80"/>
        <end position="97"/>
    </location>
</feature>
<keyword evidence="2" id="KW-1003">Cell membrane</keyword>
<evidence type="ECO:0000256" key="6">
    <source>
        <dbReference type="SAM" id="Phobius"/>
    </source>
</evidence>
<sequence>MTHVMKLAIFKTCRTARWHLSRNWWLQALLFIAIWALGEAVVRQFSIPIPGSVLGMGALLAALELRWISVRWFRRGARGLLAHLLLFLTPAMLAVVNHRELISMTGLKLIVAVLIGTPLVMIGTAVVVEIGFRLQPIRER</sequence>
<evidence type="ECO:0000313" key="8">
    <source>
        <dbReference type="Proteomes" id="UP000076023"/>
    </source>
</evidence>
<dbReference type="OrthoDB" id="194658at2"/>
<evidence type="ECO:0000256" key="1">
    <source>
        <dbReference type="ARBA" id="ARBA00004651"/>
    </source>
</evidence>
<evidence type="ECO:0000313" key="7">
    <source>
        <dbReference type="EMBL" id="GAT35546.1"/>
    </source>
</evidence>
<dbReference type="GO" id="GO:0005886">
    <property type="term" value="C:plasma membrane"/>
    <property type="evidence" value="ECO:0007669"/>
    <property type="project" value="UniProtKB-SubCell"/>
</dbReference>
<dbReference type="PANTHER" id="PTHR33931">
    <property type="entry name" value="HOLIN-LIKE PROTEIN CIDA-RELATED"/>
    <property type="match status" value="1"/>
</dbReference>
<gene>
    <name evidence="7" type="ORF">TSACC_3617</name>
</gene>
<evidence type="ECO:0000256" key="4">
    <source>
        <dbReference type="ARBA" id="ARBA00022989"/>
    </source>
</evidence>
<evidence type="ECO:0000256" key="2">
    <source>
        <dbReference type="ARBA" id="ARBA00022475"/>
    </source>
</evidence>
<dbReference type="PANTHER" id="PTHR33931:SF2">
    <property type="entry name" value="HOLIN-LIKE PROTEIN CIDA"/>
    <property type="match status" value="1"/>
</dbReference>
<protein>
    <submittedName>
        <fullName evidence="7">Holin-like protein</fullName>
    </submittedName>
</protein>